<gene>
    <name evidence="4" type="ORF">M231_06319</name>
</gene>
<feature type="region of interest" description="Disordered" evidence="2">
    <location>
        <begin position="16"/>
        <end position="41"/>
    </location>
</feature>
<keyword evidence="5" id="KW-1185">Reference proteome</keyword>
<name>A0A4Q1BDR5_TREME</name>
<feature type="region of interest" description="Disordered" evidence="2">
    <location>
        <begin position="256"/>
        <end position="276"/>
    </location>
</feature>
<keyword evidence="1" id="KW-0479">Metal-binding</keyword>
<proteinExistence type="predicted"/>
<dbReference type="Gene3D" id="3.30.70.330">
    <property type="match status" value="1"/>
</dbReference>
<feature type="compositionally biased region" description="Low complexity" evidence="2">
    <location>
        <begin position="17"/>
        <end position="28"/>
    </location>
</feature>
<dbReference type="VEuPathDB" id="FungiDB:TREMEDRAFT_61175"/>
<keyword evidence="1" id="KW-0863">Zinc-finger</keyword>
<evidence type="ECO:0000313" key="5">
    <source>
        <dbReference type="Proteomes" id="UP000289152"/>
    </source>
</evidence>
<dbReference type="AlphaFoldDB" id="A0A4Q1BDR5"/>
<evidence type="ECO:0000256" key="2">
    <source>
        <dbReference type="SAM" id="MobiDB-lite"/>
    </source>
</evidence>
<comment type="caution">
    <text evidence="4">The sequence shown here is derived from an EMBL/GenBank/DDBJ whole genome shotgun (WGS) entry which is preliminary data.</text>
</comment>
<dbReference type="Gene3D" id="3.30.40.10">
    <property type="entry name" value="Zinc/RING finger domain, C3HC4 (zinc finger)"/>
    <property type="match status" value="1"/>
</dbReference>
<feature type="compositionally biased region" description="Polar residues" evidence="2">
    <location>
        <begin position="29"/>
        <end position="38"/>
    </location>
</feature>
<dbReference type="Proteomes" id="UP000289152">
    <property type="component" value="Unassembled WGS sequence"/>
</dbReference>
<dbReference type="PROSITE" id="PS50089">
    <property type="entry name" value="ZF_RING_2"/>
    <property type="match status" value="1"/>
</dbReference>
<dbReference type="GO" id="GO:0008270">
    <property type="term" value="F:zinc ion binding"/>
    <property type="evidence" value="ECO:0007669"/>
    <property type="project" value="UniProtKB-KW"/>
</dbReference>
<reference evidence="4 5" key="1">
    <citation type="submission" date="2016-06" db="EMBL/GenBank/DDBJ databases">
        <title>Evolution of pathogenesis and genome organization in the Tremellales.</title>
        <authorList>
            <person name="Cuomo C."/>
            <person name="Litvintseva A."/>
            <person name="Heitman J."/>
            <person name="Chen Y."/>
            <person name="Sun S."/>
            <person name="Springer D."/>
            <person name="Dromer F."/>
            <person name="Young S."/>
            <person name="Zeng Q."/>
            <person name="Chapman S."/>
            <person name="Gujja S."/>
            <person name="Saif S."/>
            <person name="Birren B."/>
        </authorList>
    </citation>
    <scope>NUCLEOTIDE SEQUENCE [LARGE SCALE GENOMIC DNA]</scope>
    <source>
        <strain evidence="4 5">ATCC 28783</strain>
    </source>
</reference>
<organism evidence="4 5">
    <name type="scientific">Tremella mesenterica</name>
    <name type="common">Jelly fungus</name>
    <dbReference type="NCBI Taxonomy" id="5217"/>
    <lineage>
        <taxon>Eukaryota</taxon>
        <taxon>Fungi</taxon>
        <taxon>Dikarya</taxon>
        <taxon>Basidiomycota</taxon>
        <taxon>Agaricomycotina</taxon>
        <taxon>Tremellomycetes</taxon>
        <taxon>Tremellales</taxon>
        <taxon>Tremellaceae</taxon>
        <taxon>Tremella</taxon>
    </lineage>
</organism>
<dbReference type="SUPFAM" id="SSF57850">
    <property type="entry name" value="RING/U-box"/>
    <property type="match status" value="1"/>
</dbReference>
<dbReference type="InterPro" id="IPR013083">
    <property type="entry name" value="Znf_RING/FYVE/PHD"/>
</dbReference>
<sequence>MSIITLGPLTFQSIELSDSSDSAPSATTQEDNLQQLPSSEDGMDWVEYSAPPHDIEMCFNDDSSGDTTWGEGDDRPLILNDDLMTDSWTKTDVQSTSSLCNNKPSSSFSPAKLDLPPLETIRLYSPPSSPSPIRPQRFPRQSEEITDSVSGRINPATCHRLSQPSDRTLVGTPSSKLRQTINDDSVTNLNSVLPSGTICDACDKEEMEGRVTQVLPCKHWLCATCFSSLISAVSVSQKPSKCPSCLQHVSGLSSRRKTTIEEDHPNPLCPASKQNTSSASEVEVNTVVLRIDNVAWDVTPTVVESFLPRHVLPPSHPHPIHILLDRMDGKTKDYLYVEVRSQAAAKEVLQRRQNNFMPGGPLSRRSRPVTITPVTHAELISELRPRSPQELQSLLRLCQASISSPPLTNPFLNHTSSYVSPNGVAHFVKSRHGPFHLLMSILSKLRGKDSPAYWDLLATTSGAIAALATISRDVNIPDNPTKRRKKDTEDEMVLNQLSKMFESCFADLTST</sequence>
<evidence type="ECO:0000256" key="1">
    <source>
        <dbReference type="PROSITE-ProRule" id="PRU00175"/>
    </source>
</evidence>
<accession>A0A4Q1BDR5</accession>
<dbReference type="InterPro" id="IPR012677">
    <property type="entry name" value="Nucleotide-bd_a/b_plait_sf"/>
</dbReference>
<dbReference type="InterPro" id="IPR001841">
    <property type="entry name" value="Znf_RING"/>
</dbReference>
<dbReference type="InParanoid" id="A0A4Q1BDR5"/>
<feature type="domain" description="RING-type" evidence="3">
    <location>
        <begin position="199"/>
        <end position="245"/>
    </location>
</feature>
<evidence type="ECO:0000313" key="4">
    <source>
        <dbReference type="EMBL" id="RXK36417.1"/>
    </source>
</evidence>
<evidence type="ECO:0000259" key="3">
    <source>
        <dbReference type="PROSITE" id="PS50089"/>
    </source>
</evidence>
<dbReference type="OrthoDB" id="336240at2759"/>
<keyword evidence="1" id="KW-0862">Zinc</keyword>
<dbReference type="EMBL" id="SDIL01000098">
    <property type="protein sequence ID" value="RXK36417.1"/>
    <property type="molecule type" value="Genomic_DNA"/>
</dbReference>
<protein>
    <recommendedName>
        <fullName evidence="3">RING-type domain-containing protein</fullName>
    </recommendedName>
</protein>